<accession>A0AA39Y1J5</accession>
<reference evidence="1" key="1">
    <citation type="submission" date="2023-06" db="EMBL/GenBank/DDBJ databases">
        <title>Genome-scale phylogeny and comparative genomics of the fungal order Sordariales.</title>
        <authorList>
            <consortium name="Lawrence Berkeley National Laboratory"/>
            <person name="Hensen N."/>
            <person name="Bonometti L."/>
            <person name="Westerberg I."/>
            <person name="Brannstrom I.O."/>
            <person name="Guillou S."/>
            <person name="Cros-Aarteil S."/>
            <person name="Calhoun S."/>
            <person name="Haridas S."/>
            <person name="Kuo A."/>
            <person name="Mondo S."/>
            <person name="Pangilinan J."/>
            <person name="Riley R."/>
            <person name="Labutti K."/>
            <person name="Andreopoulos B."/>
            <person name="Lipzen A."/>
            <person name="Chen C."/>
            <person name="Yanf M."/>
            <person name="Daum C."/>
            <person name="Ng V."/>
            <person name="Clum A."/>
            <person name="Steindorff A."/>
            <person name="Ohm R."/>
            <person name="Martin F."/>
            <person name="Silar P."/>
            <person name="Natvig D."/>
            <person name="Lalanne C."/>
            <person name="Gautier V."/>
            <person name="Ament-Velasquez S.L."/>
            <person name="Kruys A."/>
            <person name="Hutchinson M.I."/>
            <person name="Powell A.J."/>
            <person name="Barry K."/>
            <person name="Miller A.N."/>
            <person name="Grigoriev I.V."/>
            <person name="Debuchy R."/>
            <person name="Gladieux P."/>
            <person name="Thoren M.H."/>
            <person name="Johannesson H."/>
        </authorList>
    </citation>
    <scope>NUCLEOTIDE SEQUENCE</scope>
    <source>
        <strain evidence="1">SMH2532-1</strain>
    </source>
</reference>
<gene>
    <name evidence="1" type="ORF">B0T16DRAFT_305155</name>
</gene>
<keyword evidence="2" id="KW-1185">Reference proteome</keyword>
<dbReference type="EMBL" id="JAULSV010000005">
    <property type="protein sequence ID" value="KAK0644293.1"/>
    <property type="molecule type" value="Genomic_DNA"/>
</dbReference>
<feature type="non-terminal residue" evidence="1">
    <location>
        <position position="1"/>
    </location>
</feature>
<dbReference type="Proteomes" id="UP001174936">
    <property type="component" value="Unassembled WGS sequence"/>
</dbReference>
<proteinExistence type="predicted"/>
<evidence type="ECO:0000313" key="1">
    <source>
        <dbReference type="EMBL" id="KAK0644293.1"/>
    </source>
</evidence>
<name>A0AA39Y1J5_9PEZI</name>
<sequence>MAPPLQTFPAKNLPLAAQVGPDGKLRKTVDGRRIDLARDCELLELTQYECLVLHPEIPRSPVQCFPFQRLFRRCQDKSGKFMVETTAWEGVTASEAATYS</sequence>
<organism evidence="1 2">
    <name type="scientific">Cercophora newfieldiana</name>
    <dbReference type="NCBI Taxonomy" id="92897"/>
    <lineage>
        <taxon>Eukaryota</taxon>
        <taxon>Fungi</taxon>
        <taxon>Dikarya</taxon>
        <taxon>Ascomycota</taxon>
        <taxon>Pezizomycotina</taxon>
        <taxon>Sordariomycetes</taxon>
        <taxon>Sordariomycetidae</taxon>
        <taxon>Sordariales</taxon>
        <taxon>Lasiosphaeriaceae</taxon>
        <taxon>Cercophora</taxon>
    </lineage>
</organism>
<protein>
    <submittedName>
        <fullName evidence="1">Uncharacterized protein</fullName>
    </submittedName>
</protein>
<evidence type="ECO:0000313" key="2">
    <source>
        <dbReference type="Proteomes" id="UP001174936"/>
    </source>
</evidence>
<dbReference type="InterPro" id="IPR024645">
    <property type="entry name" value="Mitochondr_Som1"/>
</dbReference>
<dbReference type="GO" id="GO:0042720">
    <property type="term" value="C:mitochondrial inner membrane peptidase complex"/>
    <property type="evidence" value="ECO:0007669"/>
    <property type="project" value="InterPro"/>
</dbReference>
<comment type="caution">
    <text evidence="1">The sequence shown here is derived from an EMBL/GenBank/DDBJ whole genome shotgun (WGS) entry which is preliminary data.</text>
</comment>
<dbReference type="Pfam" id="PF11093">
    <property type="entry name" value="Mitochondr_Som1"/>
    <property type="match status" value="1"/>
</dbReference>
<dbReference type="AlphaFoldDB" id="A0AA39Y1J5"/>